<proteinExistence type="predicted"/>
<dbReference type="InterPro" id="IPR024983">
    <property type="entry name" value="CHAT_dom"/>
</dbReference>
<evidence type="ECO:0000256" key="1">
    <source>
        <dbReference type="SAM" id="MobiDB-lite"/>
    </source>
</evidence>
<dbReference type="Proteomes" id="UP000799770">
    <property type="component" value="Unassembled WGS sequence"/>
</dbReference>
<reference evidence="3" key="1">
    <citation type="journal article" date="2020" name="Stud. Mycol.">
        <title>101 Dothideomycetes genomes: a test case for predicting lifestyles and emergence of pathogens.</title>
        <authorList>
            <person name="Haridas S."/>
            <person name="Albert R."/>
            <person name="Binder M."/>
            <person name="Bloem J."/>
            <person name="Labutti K."/>
            <person name="Salamov A."/>
            <person name="Andreopoulos B."/>
            <person name="Baker S."/>
            <person name="Barry K."/>
            <person name="Bills G."/>
            <person name="Bluhm B."/>
            <person name="Cannon C."/>
            <person name="Castanera R."/>
            <person name="Culley D."/>
            <person name="Daum C."/>
            <person name="Ezra D."/>
            <person name="Gonzalez J."/>
            <person name="Henrissat B."/>
            <person name="Kuo A."/>
            <person name="Liang C."/>
            <person name="Lipzen A."/>
            <person name="Lutzoni F."/>
            <person name="Magnuson J."/>
            <person name="Mondo S."/>
            <person name="Nolan M."/>
            <person name="Ohm R."/>
            <person name="Pangilinan J."/>
            <person name="Park H.-J."/>
            <person name="Ramirez L."/>
            <person name="Alfaro M."/>
            <person name="Sun H."/>
            <person name="Tritt A."/>
            <person name="Yoshinaga Y."/>
            <person name="Zwiers L.-H."/>
            <person name="Turgeon B."/>
            <person name="Goodwin S."/>
            <person name="Spatafora J."/>
            <person name="Crous P."/>
            <person name="Grigoriev I."/>
        </authorList>
    </citation>
    <scope>NUCLEOTIDE SEQUENCE</scope>
    <source>
        <strain evidence="3">CBS 627.86</strain>
    </source>
</reference>
<dbReference type="Pfam" id="PF12770">
    <property type="entry name" value="CHAT"/>
    <property type="match status" value="1"/>
</dbReference>
<feature type="region of interest" description="Disordered" evidence="1">
    <location>
        <begin position="877"/>
        <end position="898"/>
    </location>
</feature>
<evidence type="ECO:0000313" key="3">
    <source>
        <dbReference type="EMBL" id="KAF2111873.1"/>
    </source>
</evidence>
<sequence>MSQESPFEAHGPPNHIRLRALEVAEKPLAWKVELSLGHSSSKTIWITDPSNAETETLLKWYLQNHVLKDPFDRLRAREAEARLLEYAKSLYSQLTDVLEKRHVQSENTCILEVSSPPELVSIHRLHWEALEHPELMLSLSVCRNITKQGDLQRSSDRGTGTDHINLLYLTARRFETIKTATDADEAQKQDRDINPHVILKPLADALAQLGPDSGVRLEVVRPGSFEALESALFAAKSEGRRFDIIHLDVHGKVENDIGYLKFFKLDDPSQYNAITAERLGKVLQEHAPDVIFMNACNSAAATSTQVEANVASTLLQQGLRAIIGMSYLLMVDAARVFISTFYKHFLENGSGVAIAVSKSRHALAQDQKRRALFEQFVDLQDWIVPVLYTQTPSFGSSWSLTQSTAPQHVSLSAVLSNTFGTSTTIGRDFDLYRVESLLAVHGKVELVGDYGVGLSDFLRYAMDIWQKTNFFDTLLLNTTSSHPKPYIIALPQGRQSPRALFLLDDCVNDITDDAGNVLNTSAEAEDAMGQILEKIKHLFTEISYLKANHFSVLPTKDNYSRIQLLPLEQSDCLKIAYQVSPAMAAYSRDSQDHKLLELLVSRTLRCNPSAVHAAATAFQSMSSYTSFTEFCLQIWGILPADQHVTSLHRWAAETKVGGLVHTILQGPESTGTDVDLLLSFASFTSRITIDTGEWLSSVYRDNEPLVSPREVTDAFREILLNLEAWALIRRSSQTGPAKANHIFGFVMNPILPFALASYERSQGRHRSALEVFSRHHITCYLKEWAEKSGSGVNLAQVRETFLQDPVDCFKVFFVSIDPIEDITALNFYLIFMTALASALAPGLETDSNMLLRILFEKWIEKCDQVLNSLVGLEELPVDPEQQHAPRDSAPPSTSGPKEHEDLLQCAVSISTWLYFDHSLRQSPRSVLITACETVLRLWNRLEKDLSSRTAMFSSDVPSGVANVLLLTVECFADQKPKARSLLETVNSIIHQMPAGSRRKSIKDNYERSTLQLELIYAIAQDDRPGIAHITQELKKVNVGTVTSRLARSASNEAMRGLLTELSVASSPKSSLTKLRDEAPHYAAAALLEAYQSGNASAYLSKASAPAARTRLLHILGQSMGSSTTQFLARKVLQLDAERRKDMHEALGHCEALASLAQERVDLDPWERDQLTADSLSRAGQIAFFEVVEQQKGIDHVKAATALYLRYKQDAWGCEGSRRQLFTLHIMQLIYSDGRSLPDSADDEQTFLLSTQTPHLTVSQLIDLLCLAYETPPTSISNVKNIVYSVAFQREEGIDIPSLLSDYVQESTITPYLCCGAFTMNLFLWFIYDLNIVGYSKDGKAHFQKRSEVDSGIDCLALGIGCDYNELEKFLEQQFEPAYARLVINPEALKERVLTLEDGRKVKEISLILREEIAFFKELEVILFGRNDTDTTFEFKYFEKRWESQRMRKMWLFELSTGS</sequence>
<organism evidence="3 4">
    <name type="scientific">Lophiotrema nucula</name>
    <dbReference type="NCBI Taxonomy" id="690887"/>
    <lineage>
        <taxon>Eukaryota</taxon>
        <taxon>Fungi</taxon>
        <taxon>Dikarya</taxon>
        <taxon>Ascomycota</taxon>
        <taxon>Pezizomycotina</taxon>
        <taxon>Dothideomycetes</taxon>
        <taxon>Pleosporomycetidae</taxon>
        <taxon>Pleosporales</taxon>
        <taxon>Lophiotremataceae</taxon>
        <taxon>Lophiotrema</taxon>
    </lineage>
</organism>
<dbReference type="OrthoDB" id="5303793at2759"/>
<name>A0A6A5YYG4_9PLEO</name>
<feature type="domain" description="CHAT" evidence="2">
    <location>
        <begin position="203"/>
        <end position="382"/>
    </location>
</feature>
<dbReference type="EMBL" id="ML977333">
    <property type="protein sequence ID" value="KAF2111873.1"/>
    <property type="molecule type" value="Genomic_DNA"/>
</dbReference>
<gene>
    <name evidence="3" type="ORF">BDV96DRAFT_690226</name>
</gene>
<protein>
    <recommendedName>
        <fullName evidence="2">CHAT domain-containing protein</fullName>
    </recommendedName>
</protein>
<keyword evidence="4" id="KW-1185">Reference proteome</keyword>
<accession>A0A6A5YYG4</accession>
<evidence type="ECO:0000313" key="4">
    <source>
        <dbReference type="Proteomes" id="UP000799770"/>
    </source>
</evidence>
<evidence type="ECO:0000259" key="2">
    <source>
        <dbReference type="Pfam" id="PF12770"/>
    </source>
</evidence>